<sequence length="148" mass="15946">MCNATRLLPLLMLLVAPACGDSQREAKEPERTVIVSDTEIEVLDDVTFEPDSEVIAQGADSLVSMAETLQGNPDIKVAALEAVSSSAELSRQRCRSAVAILCEQGVDSARLRCAPRVGDDDFEVMILQRGDEPEVDELAAEVEPLSCE</sequence>
<protein>
    <recommendedName>
        <fullName evidence="4">OmpA-like domain-containing protein</fullName>
    </recommendedName>
</protein>
<dbReference type="KEGG" id="hoh:Hoch_1602"/>
<evidence type="ECO:0000313" key="3">
    <source>
        <dbReference type="Proteomes" id="UP000001880"/>
    </source>
</evidence>
<dbReference type="InterPro" id="IPR036737">
    <property type="entry name" value="OmpA-like_sf"/>
</dbReference>
<reference evidence="2 3" key="1">
    <citation type="journal article" date="2010" name="Stand. Genomic Sci.">
        <title>Complete genome sequence of Haliangium ochraceum type strain (SMP-2).</title>
        <authorList>
            <consortium name="US DOE Joint Genome Institute (JGI-PGF)"/>
            <person name="Ivanova N."/>
            <person name="Daum C."/>
            <person name="Lang E."/>
            <person name="Abt B."/>
            <person name="Kopitz M."/>
            <person name="Saunders E."/>
            <person name="Lapidus A."/>
            <person name="Lucas S."/>
            <person name="Glavina Del Rio T."/>
            <person name="Nolan M."/>
            <person name="Tice H."/>
            <person name="Copeland A."/>
            <person name="Cheng J.F."/>
            <person name="Chen F."/>
            <person name="Bruce D."/>
            <person name="Goodwin L."/>
            <person name="Pitluck S."/>
            <person name="Mavromatis K."/>
            <person name="Pati A."/>
            <person name="Mikhailova N."/>
            <person name="Chen A."/>
            <person name="Palaniappan K."/>
            <person name="Land M."/>
            <person name="Hauser L."/>
            <person name="Chang Y.J."/>
            <person name="Jeffries C.D."/>
            <person name="Detter J.C."/>
            <person name="Brettin T."/>
            <person name="Rohde M."/>
            <person name="Goker M."/>
            <person name="Bristow J."/>
            <person name="Markowitz V."/>
            <person name="Eisen J.A."/>
            <person name="Hugenholtz P."/>
            <person name="Kyrpides N.C."/>
            <person name="Klenk H.P."/>
        </authorList>
    </citation>
    <scope>NUCLEOTIDE SEQUENCE [LARGE SCALE GENOMIC DNA]</scope>
    <source>
        <strain evidence="3">DSM 14365 / CIP 107738 / JCM 11303 / AJ 13395 / SMP-2</strain>
    </source>
</reference>
<organism evidence="2 3">
    <name type="scientific">Haliangium ochraceum (strain DSM 14365 / JCM 11303 / SMP-2)</name>
    <dbReference type="NCBI Taxonomy" id="502025"/>
    <lineage>
        <taxon>Bacteria</taxon>
        <taxon>Pseudomonadati</taxon>
        <taxon>Myxococcota</taxon>
        <taxon>Polyangia</taxon>
        <taxon>Haliangiales</taxon>
        <taxon>Kofleriaceae</taxon>
        <taxon>Haliangium</taxon>
    </lineage>
</organism>
<keyword evidence="3" id="KW-1185">Reference proteome</keyword>
<name>D0LWQ5_HALO1</name>
<evidence type="ECO:0008006" key="4">
    <source>
        <dbReference type="Google" id="ProtNLM"/>
    </source>
</evidence>
<dbReference type="EMBL" id="CP001804">
    <property type="protein sequence ID" value="ACY14152.1"/>
    <property type="molecule type" value="Genomic_DNA"/>
</dbReference>
<dbReference type="HOGENOM" id="CLU_1756296_0_0_7"/>
<feature type="chain" id="PRO_5003010985" description="OmpA-like domain-containing protein" evidence="1">
    <location>
        <begin position="21"/>
        <end position="148"/>
    </location>
</feature>
<evidence type="ECO:0000313" key="2">
    <source>
        <dbReference type="EMBL" id="ACY14152.1"/>
    </source>
</evidence>
<feature type="signal peptide" evidence="1">
    <location>
        <begin position="1"/>
        <end position="20"/>
    </location>
</feature>
<evidence type="ECO:0000256" key="1">
    <source>
        <dbReference type="SAM" id="SignalP"/>
    </source>
</evidence>
<dbReference type="AlphaFoldDB" id="D0LWQ5"/>
<proteinExistence type="predicted"/>
<dbReference type="Gene3D" id="3.30.1330.60">
    <property type="entry name" value="OmpA-like domain"/>
    <property type="match status" value="1"/>
</dbReference>
<keyword evidence="1" id="KW-0732">Signal</keyword>
<dbReference type="Proteomes" id="UP000001880">
    <property type="component" value="Chromosome"/>
</dbReference>
<gene>
    <name evidence="2" type="ordered locus">Hoch_1602</name>
</gene>
<dbReference type="STRING" id="502025.Hoch_1602"/>
<dbReference type="eggNOG" id="COG2885">
    <property type="taxonomic scope" value="Bacteria"/>
</dbReference>
<dbReference type="RefSeq" id="WP_012826760.1">
    <property type="nucleotide sequence ID" value="NC_013440.1"/>
</dbReference>
<dbReference type="SUPFAM" id="SSF103088">
    <property type="entry name" value="OmpA-like"/>
    <property type="match status" value="1"/>
</dbReference>
<accession>D0LWQ5</accession>